<gene>
    <name evidence="3" type="ORF">J2S08_001671</name>
</gene>
<accession>A0ABT9WRJ1</accession>
<dbReference type="PANTHER" id="PTHR43022">
    <property type="entry name" value="PROTEIN SMF"/>
    <property type="match status" value="1"/>
</dbReference>
<reference evidence="3 4" key="1">
    <citation type="submission" date="2023-07" db="EMBL/GenBank/DDBJ databases">
        <title>Genomic Encyclopedia of Type Strains, Phase IV (KMG-IV): sequencing the most valuable type-strain genomes for metagenomic binning, comparative biology and taxonomic classification.</title>
        <authorList>
            <person name="Goeker M."/>
        </authorList>
    </citation>
    <scope>NUCLEOTIDE SEQUENCE [LARGE SCALE GENOMIC DNA]</scope>
    <source>
        <strain evidence="3 4">DSM 23837</strain>
    </source>
</reference>
<dbReference type="Gene3D" id="3.40.50.450">
    <property type="match status" value="1"/>
</dbReference>
<keyword evidence="4" id="KW-1185">Reference proteome</keyword>
<comment type="similarity">
    <text evidence="1">Belongs to the DprA/Smf family.</text>
</comment>
<dbReference type="NCBIfam" id="TIGR00732">
    <property type="entry name" value="dprA"/>
    <property type="match status" value="1"/>
</dbReference>
<evidence type="ECO:0000313" key="4">
    <source>
        <dbReference type="Proteomes" id="UP001223586"/>
    </source>
</evidence>
<evidence type="ECO:0000313" key="3">
    <source>
        <dbReference type="EMBL" id="MDQ0175835.1"/>
    </source>
</evidence>
<name>A0ABT9WRJ1_9BACI</name>
<comment type="caution">
    <text evidence="3">The sequence shown here is derived from an EMBL/GenBank/DDBJ whole genome shotgun (WGS) entry which is preliminary data.</text>
</comment>
<organism evidence="3 4">
    <name type="scientific">Bacillus chungangensis</name>
    <dbReference type="NCBI Taxonomy" id="587633"/>
    <lineage>
        <taxon>Bacteria</taxon>
        <taxon>Bacillati</taxon>
        <taxon>Bacillota</taxon>
        <taxon>Bacilli</taxon>
        <taxon>Bacillales</taxon>
        <taxon>Bacillaceae</taxon>
        <taxon>Bacillus</taxon>
    </lineage>
</organism>
<dbReference type="RefSeq" id="WP_307228483.1">
    <property type="nucleotide sequence ID" value="NZ_JAUSTT010000008.1"/>
</dbReference>
<sequence length="294" mass="32914">MKALRKKLIHLHHCRGLRGKGMIKLLQHDAKLTHLYEFSNQDFHSIAQISLQQATLLLHDLRNISIEPLLQSYKKMNIQIMTIFDDAYPLLLKETYEPPFVLFLKGNATLLQKSAIAVVGARAASSYAHKAVHLLIPELVDNELVIVSGLAKGVDTMAHLEAMETGGHTIAVLGSGFWHPYPKENKYLLDKIANEHLVLTEYPPFIRPQKWHFPMRNRIISGLTKGTLIVQAKRRSGSFITAEYALQTGREVFAVPGNIADPLSEGTNLLIQQGAKLVQNGKDILEEFSSSIIK</sequence>
<dbReference type="InterPro" id="IPR057666">
    <property type="entry name" value="DrpA_SLOG"/>
</dbReference>
<evidence type="ECO:0000259" key="2">
    <source>
        <dbReference type="Pfam" id="PF02481"/>
    </source>
</evidence>
<dbReference type="Proteomes" id="UP001223586">
    <property type="component" value="Unassembled WGS sequence"/>
</dbReference>
<dbReference type="SUPFAM" id="SSF102405">
    <property type="entry name" value="MCP/YpsA-like"/>
    <property type="match status" value="1"/>
</dbReference>
<proteinExistence type="inferred from homology"/>
<feature type="domain" description="Smf/DprA SLOG" evidence="2">
    <location>
        <begin position="80"/>
        <end position="288"/>
    </location>
</feature>
<dbReference type="EMBL" id="JAUSTT010000008">
    <property type="protein sequence ID" value="MDQ0175835.1"/>
    <property type="molecule type" value="Genomic_DNA"/>
</dbReference>
<evidence type="ECO:0000256" key="1">
    <source>
        <dbReference type="ARBA" id="ARBA00006525"/>
    </source>
</evidence>
<dbReference type="Pfam" id="PF02481">
    <property type="entry name" value="DNA_processg_A"/>
    <property type="match status" value="1"/>
</dbReference>
<dbReference type="PANTHER" id="PTHR43022:SF1">
    <property type="entry name" value="PROTEIN SMF"/>
    <property type="match status" value="1"/>
</dbReference>
<protein>
    <submittedName>
        <fullName evidence="3">DNA processing protein</fullName>
    </submittedName>
</protein>
<dbReference type="InterPro" id="IPR003488">
    <property type="entry name" value="DprA"/>
</dbReference>